<dbReference type="OrthoDB" id="1577640at2759"/>
<accession>A0A9W9EHV5</accession>
<keyword evidence="2" id="KW-1185">Reference proteome</keyword>
<evidence type="ECO:0000313" key="2">
    <source>
        <dbReference type="Proteomes" id="UP001149074"/>
    </source>
</evidence>
<dbReference type="AlphaFoldDB" id="A0A9W9EHV5"/>
<organism evidence="1 2">
    <name type="scientific">Penicillium argentinense</name>
    <dbReference type="NCBI Taxonomy" id="1131581"/>
    <lineage>
        <taxon>Eukaryota</taxon>
        <taxon>Fungi</taxon>
        <taxon>Dikarya</taxon>
        <taxon>Ascomycota</taxon>
        <taxon>Pezizomycotina</taxon>
        <taxon>Eurotiomycetes</taxon>
        <taxon>Eurotiomycetidae</taxon>
        <taxon>Eurotiales</taxon>
        <taxon>Aspergillaceae</taxon>
        <taxon>Penicillium</taxon>
    </lineage>
</organism>
<reference evidence="1" key="2">
    <citation type="journal article" date="2023" name="IMA Fungus">
        <title>Comparative genomic study of the Penicillium genus elucidates a diverse pangenome and 15 lateral gene transfer events.</title>
        <authorList>
            <person name="Petersen C."/>
            <person name="Sorensen T."/>
            <person name="Nielsen M.R."/>
            <person name="Sondergaard T.E."/>
            <person name="Sorensen J.L."/>
            <person name="Fitzpatrick D.A."/>
            <person name="Frisvad J.C."/>
            <person name="Nielsen K.L."/>
        </authorList>
    </citation>
    <scope>NUCLEOTIDE SEQUENCE</scope>
    <source>
        <strain evidence="1">IBT 30761</strain>
    </source>
</reference>
<name>A0A9W9EHV5_9EURO</name>
<protein>
    <submittedName>
        <fullName evidence="1">Ankyrin repeat protein</fullName>
    </submittedName>
</protein>
<comment type="caution">
    <text evidence="1">The sequence shown here is derived from an EMBL/GenBank/DDBJ whole genome shotgun (WGS) entry which is preliminary data.</text>
</comment>
<dbReference type="EMBL" id="JAPQKI010000011">
    <property type="protein sequence ID" value="KAJ5082083.1"/>
    <property type="molecule type" value="Genomic_DNA"/>
</dbReference>
<reference evidence="1" key="1">
    <citation type="submission" date="2022-11" db="EMBL/GenBank/DDBJ databases">
        <authorList>
            <person name="Petersen C."/>
        </authorList>
    </citation>
    <scope>NUCLEOTIDE SEQUENCE</scope>
    <source>
        <strain evidence="1">IBT 30761</strain>
    </source>
</reference>
<dbReference type="GeneID" id="81362596"/>
<evidence type="ECO:0000313" key="1">
    <source>
        <dbReference type="EMBL" id="KAJ5082083.1"/>
    </source>
</evidence>
<gene>
    <name evidence="1" type="ORF">N7532_011126</name>
</gene>
<dbReference type="RefSeq" id="XP_056468605.1">
    <property type="nucleotide sequence ID" value="XM_056623617.1"/>
</dbReference>
<sequence length="59" mass="6857">MPLRLNHNAYEVAWICPMEVEQIAAMEMLNEEHERLPQPLGNTNTYCLNIPLCPQKFSN</sequence>
<proteinExistence type="predicted"/>
<dbReference type="Proteomes" id="UP001149074">
    <property type="component" value="Unassembled WGS sequence"/>
</dbReference>